<dbReference type="InterPro" id="IPR036477">
    <property type="entry name" value="Formyl_transf_N_sf"/>
</dbReference>
<dbReference type="SUPFAM" id="SSF53328">
    <property type="entry name" value="Formyltransferase"/>
    <property type="match status" value="1"/>
</dbReference>
<evidence type="ECO:0000313" key="5">
    <source>
        <dbReference type="EMBL" id="AKA23139.1"/>
    </source>
</evidence>
<evidence type="ECO:0000256" key="3">
    <source>
        <dbReference type="PROSITE-ProRule" id="PRU00023"/>
    </source>
</evidence>
<dbReference type="SMART" id="SM00248">
    <property type="entry name" value="ANK"/>
    <property type="match status" value="3"/>
</dbReference>
<dbReference type="InterPro" id="IPR036770">
    <property type="entry name" value="Ankyrin_rpt-contain_sf"/>
</dbReference>
<dbReference type="Proteomes" id="UP000032748">
    <property type="component" value="Chromosome"/>
</dbReference>
<dbReference type="Gene3D" id="1.25.40.20">
    <property type="entry name" value="Ankyrin repeat-containing domain"/>
    <property type="match status" value="1"/>
</dbReference>
<proteinExistence type="predicted"/>
<protein>
    <submittedName>
        <fullName evidence="5">Formyl transferase</fullName>
    </submittedName>
</protein>
<keyword evidence="5" id="KW-0808">Transferase</keyword>
<keyword evidence="2 3" id="KW-0040">ANK repeat</keyword>
<sequence length="392" mass="43759">MIVIAGKNDISVFGLEWALRRFSPDEVAVVCNRTDPGIDGWQRSLRAAAQRYGVREISLEAAYEVASVAFLSLEFDRIVVPERFSITRVFNIHFSKLPEYKGMFTSVWPLLESRDEAGVTLHIIDRGIDTGDIVAQQVFPIEPWWTCRDLYFAFNQHASRLLEQWFARLVDGTVPTQPQSAAGASYFSRDAIDYGALKIDPLSTAWSLRNKIRAFAFREYQFLQWQGEPVVSATILPGRSSFKAGTLIDATPDYVELSTIDYDVRLNFDRLPQMLAACEQGDLAAVMALQANIAGYNDANSKGWTPLIVASYAGAYAVVEWLLQQGADPGRANHKGTTPLMYAKDAFLAGRCRKTFPLLLRKGATLEAVDHCGRALADYVTEEQLALLRDAR</sequence>
<dbReference type="RefSeq" id="WP_045881822.1">
    <property type="nucleotide sequence ID" value="NZ_CP011110.1"/>
</dbReference>
<dbReference type="KEGG" id="pcz:PCL1606_16840"/>
<dbReference type="PROSITE" id="PS50297">
    <property type="entry name" value="ANK_REP_REGION"/>
    <property type="match status" value="1"/>
</dbReference>
<gene>
    <name evidence="5" type="ORF">PCL1606_16840</name>
</gene>
<feature type="domain" description="Formyl transferase N-terminal" evidence="4">
    <location>
        <begin position="87"/>
        <end position="161"/>
    </location>
</feature>
<evidence type="ECO:0000256" key="1">
    <source>
        <dbReference type="ARBA" id="ARBA00022737"/>
    </source>
</evidence>
<dbReference type="PATRIC" id="fig|587753.10.peg.1674"/>
<feature type="repeat" description="ANK" evidence="3">
    <location>
        <begin position="302"/>
        <end position="334"/>
    </location>
</feature>
<dbReference type="AlphaFoldDB" id="A0A0D5XWU0"/>
<dbReference type="PANTHER" id="PTHR24171">
    <property type="entry name" value="ANKYRIN REPEAT DOMAIN-CONTAINING PROTEIN 39-RELATED"/>
    <property type="match status" value="1"/>
</dbReference>
<dbReference type="InterPro" id="IPR002110">
    <property type="entry name" value="Ankyrin_rpt"/>
</dbReference>
<name>A0A0D5XWU0_9PSED</name>
<dbReference type="PROSITE" id="PS50088">
    <property type="entry name" value="ANK_REPEAT"/>
    <property type="match status" value="1"/>
</dbReference>
<evidence type="ECO:0000313" key="6">
    <source>
        <dbReference type="Proteomes" id="UP000032748"/>
    </source>
</evidence>
<accession>A0A0D5XWU0</accession>
<reference evidence="5 6" key="1">
    <citation type="journal article" date="2015" name="Mol. Plant Microbe Interact.">
        <title>Comparative Genomic Analysis of Pseudomonas chlororaphis PCL1606 Reveals New Insight into Antifungal Compounds Involved in Biocontrol.</title>
        <authorList>
            <person name="Calderon C.E."/>
            <person name="Ramos C."/>
            <person name="de Vicente A."/>
            <person name="Cazorla F.M."/>
        </authorList>
    </citation>
    <scope>NUCLEOTIDE SEQUENCE [LARGE SCALE GENOMIC DNA]</scope>
    <source>
        <strain evidence="5 6">PCL1606</strain>
    </source>
</reference>
<evidence type="ECO:0000256" key="2">
    <source>
        <dbReference type="ARBA" id="ARBA00023043"/>
    </source>
</evidence>
<dbReference type="Pfam" id="PF12796">
    <property type="entry name" value="Ank_2"/>
    <property type="match status" value="1"/>
</dbReference>
<evidence type="ECO:0000259" key="4">
    <source>
        <dbReference type="Pfam" id="PF00551"/>
    </source>
</evidence>
<dbReference type="GO" id="GO:0016740">
    <property type="term" value="F:transferase activity"/>
    <property type="evidence" value="ECO:0007669"/>
    <property type="project" value="UniProtKB-KW"/>
</dbReference>
<organism evidence="5 6">
    <name type="scientific">Pseudomonas chlororaphis</name>
    <dbReference type="NCBI Taxonomy" id="587753"/>
    <lineage>
        <taxon>Bacteria</taxon>
        <taxon>Pseudomonadati</taxon>
        <taxon>Pseudomonadota</taxon>
        <taxon>Gammaproteobacteria</taxon>
        <taxon>Pseudomonadales</taxon>
        <taxon>Pseudomonadaceae</taxon>
        <taxon>Pseudomonas</taxon>
    </lineage>
</organism>
<dbReference type="CDD" id="cd08369">
    <property type="entry name" value="FMT_core"/>
    <property type="match status" value="1"/>
</dbReference>
<keyword evidence="1" id="KW-0677">Repeat</keyword>
<dbReference type="InterPro" id="IPR002376">
    <property type="entry name" value="Formyl_transf_N"/>
</dbReference>
<dbReference type="OrthoDB" id="9802815at2"/>
<dbReference type="Pfam" id="PF00551">
    <property type="entry name" value="Formyl_trans_N"/>
    <property type="match status" value="1"/>
</dbReference>
<dbReference type="SUPFAM" id="SSF48403">
    <property type="entry name" value="Ankyrin repeat"/>
    <property type="match status" value="1"/>
</dbReference>
<dbReference type="Gene3D" id="3.40.50.12230">
    <property type="match status" value="1"/>
</dbReference>
<dbReference type="EMBL" id="CP011110">
    <property type="protein sequence ID" value="AKA23139.1"/>
    <property type="molecule type" value="Genomic_DNA"/>
</dbReference>